<evidence type="ECO:0000313" key="5">
    <source>
        <dbReference type="EMBL" id="GGH59925.1"/>
    </source>
</evidence>
<dbReference type="PANTHER" id="PTHR42756:SF1">
    <property type="entry name" value="TRANSCRIPTIONAL REPRESSOR OF EMRAB OPERON"/>
    <property type="match status" value="1"/>
</dbReference>
<evidence type="ECO:0000313" key="6">
    <source>
        <dbReference type="Proteomes" id="UP000627292"/>
    </source>
</evidence>
<dbReference type="InterPro" id="IPR000835">
    <property type="entry name" value="HTH_MarR-typ"/>
</dbReference>
<dbReference type="GO" id="GO:0003677">
    <property type="term" value="F:DNA binding"/>
    <property type="evidence" value="ECO:0007669"/>
    <property type="project" value="UniProtKB-KW"/>
</dbReference>
<dbReference type="InterPro" id="IPR036388">
    <property type="entry name" value="WH-like_DNA-bd_sf"/>
</dbReference>
<dbReference type="Pfam" id="PF01047">
    <property type="entry name" value="MarR"/>
    <property type="match status" value="1"/>
</dbReference>
<dbReference type="PANTHER" id="PTHR42756">
    <property type="entry name" value="TRANSCRIPTIONAL REGULATOR, MARR"/>
    <property type="match status" value="1"/>
</dbReference>
<dbReference type="PROSITE" id="PS50995">
    <property type="entry name" value="HTH_MARR_2"/>
    <property type="match status" value="1"/>
</dbReference>
<dbReference type="AlphaFoldDB" id="A0A917MS11"/>
<comment type="caution">
    <text evidence="5">The sequence shown here is derived from an EMBL/GenBank/DDBJ whole genome shotgun (WGS) entry which is preliminary data.</text>
</comment>
<evidence type="ECO:0000256" key="1">
    <source>
        <dbReference type="ARBA" id="ARBA00023015"/>
    </source>
</evidence>
<accession>A0A917MS11</accession>
<gene>
    <name evidence="5" type="ORF">GCM10011379_07240</name>
</gene>
<dbReference type="EMBL" id="BMIB01000001">
    <property type="protein sequence ID" value="GGH59925.1"/>
    <property type="molecule type" value="Genomic_DNA"/>
</dbReference>
<dbReference type="InterPro" id="IPR036390">
    <property type="entry name" value="WH_DNA-bd_sf"/>
</dbReference>
<organism evidence="5 6">
    <name type="scientific">Filimonas zeae</name>
    <dbReference type="NCBI Taxonomy" id="1737353"/>
    <lineage>
        <taxon>Bacteria</taxon>
        <taxon>Pseudomonadati</taxon>
        <taxon>Bacteroidota</taxon>
        <taxon>Chitinophagia</taxon>
        <taxon>Chitinophagales</taxon>
        <taxon>Chitinophagaceae</taxon>
        <taxon>Filimonas</taxon>
    </lineage>
</organism>
<dbReference type="SMART" id="SM00347">
    <property type="entry name" value="HTH_MARR"/>
    <property type="match status" value="1"/>
</dbReference>
<name>A0A917MS11_9BACT</name>
<keyword evidence="6" id="KW-1185">Reference proteome</keyword>
<dbReference type="SUPFAM" id="SSF46785">
    <property type="entry name" value="Winged helix' DNA-binding domain"/>
    <property type="match status" value="1"/>
</dbReference>
<protein>
    <recommendedName>
        <fullName evidence="4">HTH marR-type domain-containing protein</fullName>
    </recommendedName>
</protein>
<dbReference type="Proteomes" id="UP000627292">
    <property type="component" value="Unassembled WGS sequence"/>
</dbReference>
<sequence length="154" mass="17595">MYLCFMNYPEGSHVPYLLTFQIGALNLRILRECNKIFKESNLPLEMDQIPVILSLYYLNGGTQQEVAQRIQRDKSSVNRTISFLQKNELVKASEDANDKRKTIIELTATGKKIAKKASELLENLDKSVTEVLTVKEKEQFQDMLLKLIAKVSAL</sequence>
<dbReference type="GO" id="GO:0003700">
    <property type="term" value="F:DNA-binding transcription factor activity"/>
    <property type="evidence" value="ECO:0007669"/>
    <property type="project" value="InterPro"/>
</dbReference>
<dbReference type="PRINTS" id="PR00598">
    <property type="entry name" value="HTHMARR"/>
</dbReference>
<evidence type="ECO:0000259" key="4">
    <source>
        <dbReference type="PROSITE" id="PS50995"/>
    </source>
</evidence>
<reference evidence="5" key="1">
    <citation type="journal article" date="2014" name="Int. J. Syst. Evol. Microbiol.">
        <title>Complete genome sequence of Corynebacterium casei LMG S-19264T (=DSM 44701T), isolated from a smear-ripened cheese.</title>
        <authorList>
            <consortium name="US DOE Joint Genome Institute (JGI-PGF)"/>
            <person name="Walter F."/>
            <person name="Albersmeier A."/>
            <person name="Kalinowski J."/>
            <person name="Ruckert C."/>
        </authorList>
    </citation>
    <scope>NUCLEOTIDE SEQUENCE</scope>
    <source>
        <strain evidence="5">CGMCC 1.15290</strain>
    </source>
</reference>
<evidence type="ECO:0000256" key="3">
    <source>
        <dbReference type="ARBA" id="ARBA00023163"/>
    </source>
</evidence>
<dbReference type="Gene3D" id="1.10.10.10">
    <property type="entry name" value="Winged helix-like DNA-binding domain superfamily/Winged helix DNA-binding domain"/>
    <property type="match status" value="1"/>
</dbReference>
<keyword evidence="2" id="KW-0238">DNA-binding</keyword>
<keyword evidence="1" id="KW-0805">Transcription regulation</keyword>
<proteinExistence type="predicted"/>
<evidence type="ECO:0000256" key="2">
    <source>
        <dbReference type="ARBA" id="ARBA00023125"/>
    </source>
</evidence>
<feature type="domain" description="HTH marR-type" evidence="4">
    <location>
        <begin position="15"/>
        <end position="149"/>
    </location>
</feature>
<keyword evidence="3" id="KW-0804">Transcription</keyword>
<reference evidence="5" key="2">
    <citation type="submission" date="2020-09" db="EMBL/GenBank/DDBJ databases">
        <authorList>
            <person name="Sun Q."/>
            <person name="Zhou Y."/>
        </authorList>
    </citation>
    <scope>NUCLEOTIDE SEQUENCE</scope>
    <source>
        <strain evidence="5">CGMCC 1.15290</strain>
    </source>
</reference>